<proteinExistence type="inferred from homology"/>
<protein>
    <submittedName>
        <fullName evidence="7">PKHD-type hydroxylase YbiX</fullName>
    </submittedName>
</protein>
<keyword evidence="4" id="KW-0560">Oxidoreductase</keyword>
<evidence type="ECO:0000256" key="5">
    <source>
        <dbReference type="ARBA" id="ARBA00023004"/>
    </source>
</evidence>
<dbReference type="GO" id="GO:0016706">
    <property type="term" value="F:2-oxoglutarate-dependent dioxygenase activity"/>
    <property type="evidence" value="ECO:0007669"/>
    <property type="project" value="InterPro"/>
</dbReference>
<feature type="domain" description="Fe2OG dioxygenase" evidence="6">
    <location>
        <begin position="78"/>
        <end position="176"/>
    </location>
</feature>
<accession>A0A3B1A269</accession>
<keyword evidence="3" id="KW-0223">Dioxygenase</keyword>
<sequence length="224" mass="24834">MLIQIPSLLSQQQLSAIQNMLNSAEFIDGKLSAGKMAETVKLNQEIASSNPVLNQLNKIVMNSLVKHTTYIGATFPKSIASPFYAKYTRGMAYGDHIDDPLMGSQGQHYRTDISITIFLNSPSDYDGGELVINDKFGQQHVKLNAGDAVMYPSSSIHHINQVTAGERLVAVTWAQSMVRSTEQRALLYELGQARDQLLLDNPDSEITTQINNSYANLLRMWADI</sequence>
<dbReference type="GO" id="GO:0005506">
    <property type="term" value="F:iron ion binding"/>
    <property type="evidence" value="ECO:0007669"/>
    <property type="project" value="InterPro"/>
</dbReference>
<name>A0A3B1A269_9ZZZZ</name>
<comment type="cofactor">
    <cofactor evidence="1">
        <name>L-ascorbate</name>
        <dbReference type="ChEBI" id="CHEBI:38290"/>
    </cofactor>
</comment>
<evidence type="ECO:0000256" key="4">
    <source>
        <dbReference type="ARBA" id="ARBA00023002"/>
    </source>
</evidence>
<reference evidence="7" key="1">
    <citation type="submission" date="2018-06" db="EMBL/GenBank/DDBJ databases">
        <authorList>
            <person name="Zhirakovskaya E."/>
        </authorList>
    </citation>
    <scope>NUCLEOTIDE SEQUENCE</scope>
</reference>
<dbReference type="NCBIfam" id="NF003975">
    <property type="entry name" value="PRK05467.1-4"/>
    <property type="match status" value="1"/>
</dbReference>
<evidence type="ECO:0000259" key="6">
    <source>
        <dbReference type="PROSITE" id="PS51471"/>
    </source>
</evidence>
<dbReference type="AlphaFoldDB" id="A0A3B1A269"/>
<organism evidence="7">
    <name type="scientific">hydrothermal vent metagenome</name>
    <dbReference type="NCBI Taxonomy" id="652676"/>
    <lineage>
        <taxon>unclassified sequences</taxon>
        <taxon>metagenomes</taxon>
        <taxon>ecological metagenomes</taxon>
    </lineage>
</organism>
<dbReference type="InterPro" id="IPR041097">
    <property type="entry name" value="PKHD_C"/>
</dbReference>
<dbReference type="GO" id="GO:0031418">
    <property type="term" value="F:L-ascorbic acid binding"/>
    <property type="evidence" value="ECO:0007669"/>
    <property type="project" value="InterPro"/>
</dbReference>
<dbReference type="Gene3D" id="2.60.120.620">
    <property type="entry name" value="q2cbj1_9rhob like domain"/>
    <property type="match status" value="1"/>
</dbReference>
<keyword evidence="5" id="KW-0408">Iron</keyword>
<dbReference type="PANTHER" id="PTHR41536:SF1">
    <property type="entry name" value="PKHD-TYPE HYDROXYLASE YBIX"/>
    <property type="match status" value="1"/>
</dbReference>
<dbReference type="InterPro" id="IPR044862">
    <property type="entry name" value="Pro_4_hyd_alph_FE2OG_OXY"/>
</dbReference>
<dbReference type="Gene3D" id="4.10.860.20">
    <property type="entry name" value="Rabenosyn, Rab binding domain"/>
    <property type="match status" value="1"/>
</dbReference>
<dbReference type="NCBIfam" id="NF003974">
    <property type="entry name" value="PRK05467.1-3"/>
    <property type="match status" value="1"/>
</dbReference>
<evidence type="ECO:0000256" key="3">
    <source>
        <dbReference type="ARBA" id="ARBA00022964"/>
    </source>
</evidence>
<dbReference type="PROSITE" id="PS51471">
    <property type="entry name" value="FE2OG_OXY"/>
    <property type="match status" value="1"/>
</dbReference>
<dbReference type="EMBL" id="UOFS01000024">
    <property type="protein sequence ID" value="VAW95660.1"/>
    <property type="molecule type" value="Genomic_DNA"/>
</dbReference>
<gene>
    <name evidence="7" type="ORF">MNBD_GAMMA22-1829</name>
</gene>
<dbReference type="Pfam" id="PF13640">
    <property type="entry name" value="2OG-FeII_Oxy_3"/>
    <property type="match status" value="1"/>
</dbReference>
<dbReference type="GO" id="GO:0006974">
    <property type="term" value="P:DNA damage response"/>
    <property type="evidence" value="ECO:0007669"/>
    <property type="project" value="TreeGrafter"/>
</dbReference>
<dbReference type="SMART" id="SM00702">
    <property type="entry name" value="P4Hc"/>
    <property type="match status" value="1"/>
</dbReference>
<dbReference type="GO" id="GO:0006879">
    <property type="term" value="P:intracellular iron ion homeostasis"/>
    <property type="evidence" value="ECO:0007669"/>
    <property type="project" value="TreeGrafter"/>
</dbReference>
<dbReference type="Pfam" id="PF18331">
    <property type="entry name" value="PKHD_C"/>
    <property type="match status" value="1"/>
</dbReference>
<evidence type="ECO:0000256" key="2">
    <source>
        <dbReference type="ARBA" id="ARBA00022723"/>
    </source>
</evidence>
<dbReference type="PANTHER" id="PTHR41536">
    <property type="entry name" value="PKHD-TYPE HYDROXYLASE YBIX"/>
    <property type="match status" value="1"/>
</dbReference>
<evidence type="ECO:0000256" key="1">
    <source>
        <dbReference type="ARBA" id="ARBA00001961"/>
    </source>
</evidence>
<dbReference type="InterPro" id="IPR023550">
    <property type="entry name" value="PKHD_hydroxylase"/>
</dbReference>
<dbReference type="HAMAP" id="MF_00657">
    <property type="entry name" value="Hydroxyl_YbiX"/>
    <property type="match status" value="1"/>
</dbReference>
<keyword evidence="2" id="KW-0479">Metal-binding</keyword>
<dbReference type="InterPro" id="IPR005123">
    <property type="entry name" value="Oxoglu/Fe-dep_dioxygenase_dom"/>
</dbReference>
<evidence type="ECO:0000313" key="7">
    <source>
        <dbReference type="EMBL" id="VAW95660.1"/>
    </source>
</evidence>
<dbReference type="InterPro" id="IPR006620">
    <property type="entry name" value="Pro_4_hyd_alph"/>
</dbReference>